<dbReference type="Proteomes" id="UP000299102">
    <property type="component" value="Unassembled WGS sequence"/>
</dbReference>
<organism evidence="1 2">
    <name type="scientific">Eumeta variegata</name>
    <name type="common">Bagworm moth</name>
    <name type="synonym">Eumeta japonica</name>
    <dbReference type="NCBI Taxonomy" id="151549"/>
    <lineage>
        <taxon>Eukaryota</taxon>
        <taxon>Metazoa</taxon>
        <taxon>Ecdysozoa</taxon>
        <taxon>Arthropoda</taxon>
        <taxon>Hexapoda</taxon>
        <taxon>Insecta</taxon>
        <taxon>Pterygota</taxon>
        <taxon>Neoptera</taxon>
        <taxon>Endopterygota</taxon>
        <taxon>Lepidoptera</taxon>
        <taxon>Glossata</taxon>
        <taxon>Ditrysia</taxon>
        <taxon>Tineoidea</taxon>
        <taxon>Psychidae</taxon>
        <taxon>Oiketicinae</taxon>
        <taxon>Eumeta</taxon>
    </lineage>
</organism>
<keyword evidence="2" id="KW-1185">Reference proteome</keyword>
<dbReference type="AlphaFoldDB" id="A0A4C1Z6P0"/>
<name>A0A4C1Z6P0_EUMVA</name>
<accession>A0A4C1Z6P0</accession>
<evidence type="ECO:0000313" key="2">
    <source>
        <dbReference type="Proteomes" id="UP000299102"/>
    </source>
</evidence>
<protein>
    <submittedName>
        <fullName evidence="1">Uncharacterized protein</fullName>
    </submittedName>
</protein>
<sequence length="185" mass="20882">MKLLTEIEPDGDHFQKRVSDPVLITSQFRGTHKTFSQDREKLHRLPISRQRGSRATTPAPALRERRSSTFKAVKVTCTPYTCVCPPEQIQVQHRFSIRITRKNGVRIKSYNLVETGSDVPKQISHRQVSADPLLNQLKFCRLQLDRSQGTGTAEEHLDTSQIQAGVKMASALRPSAHIDSVRMPA</sequence>
<evidence type="ECO:0000313" key="1">
    <source>
        <dbReference type="EMBL" id="GBP84491.1"/>
    </source>
</evidence>
<proteinExistence type="predicted"/>
<dbReference type="EMBL" id="BGZK01001682">
    <property type="protein sequence ID" value="GBP84491.1"/>
    <property type="molecule type" value="Genomic_DNA"/>
</dbReference>
<comment type="caution">
    <text evidence="1">The sequence shown here is derived from an EMBL/GenBank/DDBJ whole genome shotgun (WGS) entry which is preliminary data.</text>
</comment>
<reference evidence="1 2" key="1">
    <citation type="journal article" date="2019" name="Commun. Biol.">
        <title>The bagworm genome reveals a unique fibroin gene that provides high tensile strength.</title>
        <authorList>
            <person name="Kono N."/>
            <person name="Nakamura H."/>
            <person name="Ohtoshi R."/>
            <person name="Tomita M."/>
            <person name="Numata K."/>
            <person name="Arakawa K."/>
        </authorList>
    </citation>
    <scope>NUCLEOTIDE SEQUENCE [LARGE SCALE GENOMIC DNA]</scope>
</reference>
<gene>
    <name evidence="1" type="ORF">EVAR_62123_1</name>
</gene>